<dbReference type="SUPFAM" id="SSF54277">
    <property type="entry name" value="CAD &amp; PB1 domains"/>
    <property type="match status" value="1"/>
</dbReference>
<reference evidence="13" key="1">
    <citation type="journal article" date="2016" name="Nat. Genet.">
        <title>The genome sequences of Arachis duranensis and Arachis ipaensis, the diploid ancestors of cultivated peanut.</title>
        <authorList>
            <person name="Bertioli D.J."/>
            <person name="Cannon S.B."/>
            <person name="Froenicke L."/>
            <person name="Huang G."/>
            <person name="Farmer A.D."/>
            <person name="Cannon E.K."/>
            <person name="Liu X."/>
            <person name="Gao D."/>
            <person name="Clevenger J."/>
            <person name="Dash S."/>
            <person name="Ren L."/>
            <person name="Moretzsohn M.C."/>
            <person name="Shirasawa K."/>
            <person name="Huang W."/>
            <person name="Vidigal B."/>
            <person name="Abernathy B."/>
            <person name="Chu Y."/>
            <person name="Niederhuth C.E."/>
            <person name="Umale P."/>
            <person name="Araujo A.C."/>
            <person name="Kozik A."/>
            <person name="Kim K.D."/>
            <person name="Burow M.D."/>
            <person name="Varshney R.K."/>
            <person name="Wang X."/>
            <person name="Zhang X."/>
            <person name="Barkley N."/>
            <person name="Guimaraes P.M."/>
            <person name="Isobe S."/>
            <person name="Guo B."/>
            <person name="Liao B."/>
            <person name="Stalker H.T."/>
            <person name="Schmitz R.J."/>
            <person name="Scheffler B.E."/>
            <person name="Leal-Bertioli S.C."/>
            <person name="Xun X."/>
            <person name="Jackson S.A."/>
            <person name="Michelmore R."/>
            <person name="Ozias-Akins P."/>
        </authorList>
    </citation>
    <scope>NUCLEOTIDE SEQUENCE [LARGE SCALE GENOMIC DNA]</scope>
    <source>
        <strain evidence="13">cv. V14167</strain>
    </source>
</reference>
<dbReference type="PROSITE" id="PS00107">
    <property type="entry name" value="PROTEIN_KINASE_ATP"/>
    <property type="match status" value="1"/>
</dbReference>
<dbReference type="GO" id="GO:0010928">
    <property type="term" value="P:regulation of auxin mediated signaling pathway"/>
    <property type="evidence" value="ECO:0007669"/>
    <property type="project" value="UniProtKB-ARBA"/>
</dbReference>
<feature type="compositionally biased region" description="Polar residues" evidence="11">
    <location>
        <begin position="341"/>
        <end position="361"/>
    </location>
</feature>
<keyword evidence="2" id="KW-0963">Cytoplasm</keyword>
<evidence type="ECO:0000256" key="8">
    <source>
        <dbReference type="ARBA" id="ARBA00022840"/>
    </source>
</evidence>
<dbReference type="SMART" id="SM00220">
    <property type="entry name" value="S_TKc"/>
    <property type="match status" value="1"/>
</dbReference>
<dbReference type="PROSITE" id="PS00108">
    <property type="entry name" value="PROTEIN_KINASE_ST"/>
    <property type="match status" value="1"/>
</dbReference>
<dbReference type="Gene3D" id="1.10.510.10">
    <property type="entry name" value="Transferase(Phosphotransferase) domain 1"/>
    <property type="match status" value="1"/>
</dbReference>
<dbReference type="InterPro" id="IPR011009">
    <property type="entry name" value="Kinase-like_dom_sf"/>
</dbReference>
<feature type="region of interest" description="Disordered" evidence="11">
    <location>
        <begin position="775"/>
        <end position="799"/>
    </location>
</feature>
<keyword evidence="6 10" id="KW-0547">Nucleotide-binding</keyword>
<feature type="compositionally biased region" description="Basic and acidic residues" evidence="11">
    <location>
        <begin position="775"/>
        <end position="784"/>
    </location>
</feature>
<dbReference type="Pfam" id="PF00564">
    <property type="entry name" value="PB1"/>
    <property type="match status" value="1"/>
</dbReference>
<keyword evidence="9" id="KW-0927">Auxin signaling pathway</keyword>
<reference evidence="14" key="2">
    <citation type="submission" date="2025-08" db="UniProtKB">
        <authorList>
            <consortium name="RefSeq"/>
        </authorList>
    </citation>
    <scope>IDENTIFICATION</scope>
    <source>
        <tissue evidence="14">Whole plant</tissue>
    </source>
</reference>
<dbReference type="FunFam" id="3.30.200.20:FF:000081">
    <property type="entry name" value="Octicosapeptide/phox/Bem1p domain kinase superfamily protein"/>
    <property type="match status" value="1"/>
</dbReference>
<dbReference type="OrthoDB" id="4062651at2759"/>
<accession>A0A6P4C6F7</accession>
<keyword evidence="8 10" id="KW-0067">ATP-binding</keyword>
<dbReference type="PANTHER" id="PTHR23257:SF938">
    <property type="entry name" value="OCTICOSAPEPTIDE_PHOX_BEM1P_ PROTEIN KINASE"/>
    <property type="match status" value="1"/>
</dbReference>
<sequence>MSNEAHGNSGAGHKETVFVGSGERIPSDIDVDNVCILTGEEFSADFLRDRVGFRRLPVITDADQRLPNRTDFNINNNYQMVHEDLNHGFGLIRSESDCNSDLSEYYVPRGYVAEVDNRTYPNNFNVLHFDPGGSRVSGQLSRQGSGHFSRQGSGHFSRQVSGKFTRQLSGKVLEGGCCDRVYVVDSPQSSHAYGTAFSEGFFNKIKFLCSFGGRILPRPNDGKLRYMGGETRIISIRKNITWEELMSKTSAICNQTHTIRYQLPGEDLDALISVCSDEDLHHMIEEYEELERAGGSNRLRIFLIPLTEAETPGSNEARVNQASDTDYHYVVAVNGMHNPSPRRNPSGQNLASPFGNNSDYNSPGFHRDSHAAAFSLEAKDCNPTTTNMPGQSPKPSQFLTAMQVASKFNQMPSLSPSFLQPKDPKISDVQHFMDHPCIAVNESILPFVMEKAPHDNSLYTDNTNYVDPIAYYNNHGQGPPYLNYHPINQYTVDADQFRKPSDNFHFHRRTHSNELLYSAISGQNDMIFERPLVTNEGSYHFDKIVSHPHKSSLLPVCDDRAGPHYRMLHVNSESSLLESEENLKVHLQFPPSVERDKLISPETSSHLEECPSQPRVDWQEHEPKYHNLPISGMSHCRKGLTHIGKENLQHVGKNNAQFDEQCINYQHGFCSSSPDLQSSECNVSVAPFSSLESPRNWRDQPHGAPLDRTASEFSIRSQDSSLHNQYATPEADNRPLSLVSFELQPIDSHASQESVLPISYPVMSASSMKEVAIPHEDPDYKEGNTDVNEESSRSINDCSSTGFRSCTQVASNLDKEDEVASTSPTQERVDGLVNTDSENINKPPGDTTPETEAEQFGLQIIENIDLEELQELGSGTFGTVYLGKWRGTDVAIKRIKKSSCFSGRLSEQERMTKDFWREAQILSTLHHPNVVAFYGVVPNGPDGTLATVTEYMVHGSLRNVLVKKERVLDRRKRIMIAMDAAFGMEYLHLKNIVHFDLKCDNLLVNLGDPERPVCKVSDFGLSRIKRNTLISGGVRGTLPWMAPELLDGNNRVSEKVDVFSFGIAMWEILTGEEPYANMHCGAIIGGIVNNTLRPSIPKRCDPEWKKLMEECWNPDPEVRPSFTEIKNRLRNMSVALQNKRHIR</sequence>
<dbReference type="GO" id="GO:0009734">
    <property type="term" value="P:auxin-activated signaling pathway"/>
    <property type="evidence" value="ECO:0007669"/>
    <property type="project" value="UniProtKB-KW"/>
</dbReference>
<proteinExistence type="predicted"/>
<organism evidence="13 14">
    <name type="scientific">Arachis duranensis</name>
    <name type="common">Wild peanut</name>
    <dbReference type="NCBI Taxonomy" id="130453"/>
    <lineage>
        <taxon>Eukaryota</taxon>
        <taxon>Viridiplantae</taxon>
        <taxon>Streptophyta</taxon>
        <taxon>Embryophyta</taxon>
        <taxon>Tracheophyta</taxon>
        <taxon>Spermatophyta</taxon>
        <taxon>Magnoliopsida</taxon>
        <taxon>eudicotyledons</taxon>
        <taxon>Gunneridae</taxon>
        <taxon>Pentapetalae</taxon>
        <taxon>rosids</taxon>
        <taxon>fabids</taxon>
        <taxon>Fabales</taxon>
        <taxon>Fabaceae</taxon>
        <taxon>Papilionoideae</taxon>
        <taxon>50 kb inversion clade</taxon>
        <taxon>dalbergioids sensu lato</taxon>
        <taxon>Dalbergieae</taxon>
        <taxon>Pterocarpus clade</taxon>
        <taxon>Arachis</taxon>
    </lineage>
</organism>
<feature type="region of interest" description="Disordered" evidence="11">
    <location>
        <begin position="813"/>
        <end position="851"/>
    </location>
</feature>
<dbReference type="Gene3D" id="3.30.200.20">
    <property type="entry name" value="Phosphorylase Kinase, domain 1"/>
    <property type="match status" value="1"/>
</dbReference>
<dbReference type="InterPro" id="IPR001245">
    <property type="entry name" value="Ser-Thr/Tyr_kinase_cat_dom"/>
</dbReference>
<evidence type="ECO:0000256" key="5">
    <source>
        <dbReference type="ARBA" id="ARBA00022679"/>
    </source>
</evidence>
<keyword evidence="5" id="KW-0808">Transferase</keyword>
<evidence type="ECO:0000313" key="13">
    <source>
        <dbReference type="Proteomes" id="UP000515211"/>
    </source>
</evidence>
<dbReference type="Proteomes" id="UP000515211">
    <property type="component" value="Chromosome 9"/>
</dbReference>
<feature type="domain" description="Protein kinase" evidence="12">
    <location>
        <begin position="866"/>
        <end position="1134"/>
    </location>
</feature>
<keyword evidence="13" id="KW-1185">Reference proteome</keyword>
<comment type="subcellular location">
    <subcellularLocation>
        <location evidence="1">Cytoplasm</location>
    </subcellularLocation>
</comment>
<dbReference type="GO" id="GO:0005524">
    <property type="term" value="F:ATP binding"/>
    <property type="evidence" value="ECO:0007669"/>
    <property type="project" value="UniProtKB-UniRule"/>
</dbReference>
<dbReference type="PRINTS" id="PR00109">
    <property type="entry name" value="TYRKINASE"/>
</dbReference>
<name>A0A6P4C6F7_ARADU</name>
<feature type="binding site" evidence="10">
    <location>
        <position position="897"/>
    </location>
    <ligand>
        <name>ATP</name>
        <dbReference type="ChEBI" id="CHEBI:30616"/>
    </ligand>
</feature>
<dbReference type="InterPro" id="IPR000719">
    <property type="entry name" value="Prot_kinase_dom"/>
</dbReference>
<dbReference type="AlphaFoldDB" id="A0A6P4C6F7"/>
<dbReference type="InterPro" id="IPR050167">
    <property type="entry name" value="Ser_Thr_protein_kinase"/>
</dbReference>
<evidence type="ECO:0000256" key="4">
    <source>
        <dbReference type="ARBA" id="ARBA00022553"/>
    </source>
</evidence>
<dbReference type="GO" id="GO:0004674">
    <property type="term" value="F:protein serine/threonine kinase activity"/>
    <property type="evidence" value="ECO:0007669"/>
    <property type="project" value="UniProtKB-KW"/>
</dbReference>
<evidence type="ECO:0000256" key="1">
    <source>
        <dbReference type="ARBA" id="ARBA00004496"/>
    </source>
</evidence>
<evidence type="ECO:0000256" key="6">
    <source>
        <dbReference type="ARBA" id="ARBA00022741"/>
    </source>
</evidence>
<feature type="region of interest" description="Disordered" evidence="11">
    <location>
        <begin position="338"/>
        <end position="367"/>
    </location>
</feature>
<dbReference type="InterPro" id="IPR008271">
    <property type="entry name" value="Ser/Thr_kinase_AS"/>
</dbReference>
<dbReference type="GO" id="GO:0005737">
    <property type="term" value="C:cytoplasm"/>
    <property type="evidence" value="ECO:0007669"/>
    <property type="project" value="UniProtKB-SubCell"/>
</dbReference>
<evidence type="ECO:0000313" key="14">
    <source>
        <dbReference type="RefSeq" id="XP_015941076.1"/>
    </source>
</evidence>
<dbReference type="InterPro" id="IPR017441">
    <property type="entry name" value="Protein_kinase_ATP_BS"/>
</dbReference>
<keyword evidence="4" id="KW-0597">Phosphoprotein</keyword>
<dbReference type="Gene3D" id="3.10.20.90">
    <property type="entry name" value="Phosphatidylinositol 3-kinase Catalytic Subunit, Chain A, domain 1"/>
    <property type="match status" value="1"/>
</dbReference>
<gene>
    <name evidence="14" type="primary">LOC107466590</name>
</gene>
<dbReference type="RefSeq" id="XP_015941076.1">
    <property type="nucleotide sequence ID" value="XM_016085590.3"/>
</dbReference>
<dbReference type="CDD" id="cd06410">
    <property type="entry name" value="PB1_UP2"/>
    <property type="match status" value="1"/>
</dbReference>
<keyword evidence="7" id="KW-0418">Kinase</keyword>
<evidence type="ECO:0000256" key="2">
    <source>
        <dbReference type="ARBA" id="ARBA00022490"/>
    </source>
</evidence>
<dbReference type="FunFam" id="3.10.20.90:FF:000058">
    <property type="entry name" value="Octicosapeptide/phox/Bem1p domain kinase superfamily protein"/>
    <property type="match status" value="1"/>
</dbReference>
<dbReference type="InterPro" id="IPR000270">
    <property type="entry name" value="PB1_dom"/>
</dbReference>
<dbReference type="FunFam" id="1.10.510.10:FF:000142">
    <property type="entry name" value="Octicosapeptide/phox/Bem1p domain kinase superfamily protein"/>
    <property type="match status" value="1"/>
</dbReference>
<keyword evidence="3" id="KW-0723">Serine/threonine-protein kinase</keyword>
<dbReference type="CDD" id="cd13999">
    <property type="entry name" value="STKc_MAP3K-like"/>
    <property type="match status" value="1"/>
</dbReference>
<evidence type="ECO:0000256" key="10">
    <source>
        <dbReference type="PROSITE-ProRule" id="PRU10141"/>
    </source>
</evidence>
<dbReference type="GeneID" id="107466590"/>
<evidence type="ECO:0000256" key="11">
    <source>
        <dbReference type="SAM" id="MobiDB-lite"/>
    </source>
</evidence>
<dbReference type="PROSITE" id="PS50011">
    <property type="entry name" value="PROTEIN_KINASE_DOM"/>
    <property type="match status" value="1"/>
</dbReference>
<dbReference type="Pfam" id="PF07714">
    <property type="entry name" value="PK_Tyr_Ser-Thr"/>
    <property type="match status" value="1"/>
</dbReference>
<dbReference type="SMART" id="SM00666">
    <property type="entry name" value="PB1"/>
    <property type="match status" value="1"/>
</dbReference>
<evidence type="ECO:0000256" key="9">
    <source>
        <dbReference type="ARBA" id="ARBA00023294"/>
    </source>
</evidence>
<dbReference type="PANTHER" id="PTHR23257">
    <property type="entry name" value="SERINE-THREONINE PROTEIN KINASE"/>
    <property type="match status" value="1"/>
</dbReference>
<protein>
    <submittedName>
        <fullName evidence="14">Uncharacterized protein LOC107466590</fullName>
    </submittedName>
</protein>
<dbReference type="SUPFAM" id="SSF56112">
    <property type="entry name" value="Protein kinase-like (PK-like)"/>
    <property type="match status" value="1"/>
</dbReference>
<evidence type="ECO:0000256" key="7">
    <source>
        <dbReference type="ARBA" id="ARBA00022777"/>
    </source>
</evidence>
<evidence type="ECO:0000256" key="3">
    <source>
        <dbReference type="ARBA" id="ARBA00022527"/>
    </source>
</evidence>
<dbReference type="KEGG" id="adu:107466590"/>
<evidence type="ECO:0000259" key="12">
    <source>
        <dbReference type="PROSITE" id="PS50011"/>
    </source>
</evidence>